<dbReference type="GO" id="GO:0016301">
    <property type="term" value="F:kinase activity"/>
    <property type="evidence" value="ECO:0007669"/>
    <property type="project" value="UniProtKB-KW"/>
</dbReference>
<name>A0A316DVI7_9BACL</name>
<dbReference type="EMBL" id="QGGL01000007">
    <property type="protein sequence ID" value="PWK13355.1"/>
    <property type="molecule type" value="Genomic_DNA"/>
</dbReference>
<evidence type="ECO:0000313" key="4">
    <source>
        <dbReference type="EMBL" id="PWK13355.1"/>
    </source>
</evidence>
<keyword evidence="5" id="KW-1185">Reference proteome</keyword>
<evidence type="ECO:0000256" key="1">
    <source>
        <dbReference type="ARBA" id="ARBA00022679"/>
    </source>
</evidence>
<dbReference type="OrthoDB" id="9806249at2"/>
<accession>A0A316DVI7</accession>
<evidence type="ECO:0000256" key="2">
    <source>
        <dbReference type="ARBA" id="ARBA00022777"/>
    </source>
</evidence>
<proteinExistence type="predicted"/>
<sequence length="312" mass="33427">MTITVIGTVFVDIKGYANAKINAECKNVGDIEFASGGVGRNVAEAIARAGGSVEFISSVDTSSQGEAVLAGLASVGIGADRVVRTERGMGMWLAVLDHDGDLAASISQKPNLAPLEHLLETQGEEIVKNTDAIVIEFDLAESVVNKIFGWAKQYGKPVYGIVGNLEVLMQRKSMINNLNLFICNKAEAEEFLGVTLTSPEECKMAAREMTEAGLQTAVITMGEHGSVFYDRIYNEFGFVPCECVKVVDTTGAGDSFFSGTVYGLVNGFGLGRSVECGTKLAAWTISSKANVDPEIQEKVRHDPLFQRVTVLN</sequence>
<dbReference type="PANTHER" id="PTHR10584">
    <property type="entry name" value="SUGAR KINASE"/>
    <property type="match status" value="1"/>
</dbReference>
<dbReference type="PRINTS" id="PR00990">
    <property type="entry name" value="RIBOKINASE"/>
</dbReference>
<dbReference type="GO" id="GO:0006796">
    <property type="term" value="P:phosphate-containing compound metabolic process"/>
    <property type="evidence" value="ECO:0007669"/>
    <property type="project" value="UniProtKB-ARBA"/>
</dbReference>
<comment type="caution">
    <text evidence="4">The sequence shown here is derived from an EMBL/GenBank/DDBJ whole genome shotgun (WGS) entry which is preliminary data.</text>
</comment>
<dbReference type="InterPro" id="IPR029056">
    <property type="entry name" value="Ribokinase-like"/>
</dbReference>
<feature type="domain" description="Carbohydrate kinase PfkB" evidence="3">
    <location>
        <begin position="3"/>
        <end position="289"/>
    </location>
</feature>
<evidence type="ECO:0000259" key="3">
    <source>
        <dbReference type="Pfam" id="PF00294"/>
    </source>
</evidence>
<dbReference type="Pfam" id="PF00294">
    <property type="entry name" value="PfkB"/>
    <property type="match status" value="1"/>
</dbReference>
<evidence type="ECO:0000313" key="5">
    <source>
        <dbReference type="Proteomes" id="UP000245634"/>
    </source>
</evidence>
<protein>
    <submittedName>
        <fullName evidence="4">Pseudouridine kinase</fullName>
    </submittedName>
</protein>
<keyword evidence="1" id="KW-0808">Transferase</keyword>
<dbReference type="SUPFAM" id="SSF53613">
    <property type="entry name" value="Ribokinase-like"/>
    <property type="match status" value="1"/>
</dbReference>
<dbReference type="Gene3D" id="3.40.1190.20">
    <property type="match status" value="1"/>
</dbReference>
<reference evidence="4 5" key="1">
    <citation type="submission" date="2018-05" db="EMBL/GenBank/DDBJ databases">
        <title>Genomic Encyclopedia of Type Strains, Phase IV (KMG-IV): sequencing the most valuable type-strain genomes for metagenomic binning, comparative biology and taxonomic classification.</title>
        <authorList>
            <person name="Goeker M."/>
        </authorList>
    </citation>
    <scope>NUCLEOTIDE SEQUENCE [LARGE SCALE GENOMIC DNA]</scope>
    <source>
        <strain evidence="4 5">DSM 18773</strain>
    </source>
</reference>
<dbReference type="AlphaFoldDB" id="A0A316DVI7"/>
<dbReference type="Proteomes" id="UP000245634">
    <property type="component" value="Unassembled WGS sequence"/>
</dbReference>
<dbReference type="InterPro" id="IPR002139">
    <property type="entry name" value="Ribo/fructo_kinase"/>
</dbReference>
<gene>
    <name evidence="4" type="ORF">C7459_10721</name>
</gene>
<dbReference type="RefSeq" id="WP_109688556.1">
    <property type="nucleotide sequence ID" value="NZ_QGGL01000007.1"/>
</dbReference>
<dbReference type="PANTHER" id="PTHR10584:SF166">
    <property type="entry name" value="RIBOKINASE"/>
    <property type="match status" value="1"/>
</dbReference>
<organism evidence="4 5">
    <name type="scientific">Tumebacillus permanentifrigoris</name>
    <dbReference type="NCBI Taxonomy" id="378543"/>
    <lineage>
        <taxon>Bacteria</taxon>
        <taxon>Bacillati</taxon>
        <taxon>Bacillota</taxon>
        <taxon>Bacilli</taxon>
        <taxon>Bacillales</taxon>
        <taxon>Alicyclobacillaceae</taxon>
        <taxon>Tumebacillus</taxon>
    </lineage>
</organism>
<dbReference type="InterPro" id="IPR011611">
    <property type="entry name" value="PfkB_dom"/>
</dbReference>
<keyword evidence="2 4" id="KW-0418">Kinase</keyword>